<feature type="transmembrane region" description="Helical" evidence="8">
    <location>
        <begin position="75"/>
        <end position="94"/>
    </location>
</feature>
<evidence type="ECO:0000256" key="1">
    <source>
        <dbReference type="ARBA" id="ARBA00004651"/>
    </source>
</evidence>
<protein>
    <recommendedName>
        <fullName evidence="8">Bcr/CflA family efflux transporter</fullName>
    </recommendedName>
</protein>
<name>A0A345ZYX2_9HYPH</name>
<evidence type="ECO:0000256" key="6">
    <source>
        <dbReference type="ARBA" id="ARBA00022989"/>
    </source>
</evidence>
<dbReference type="InterPro" id="IPR036259">
    <property type="entry name" value="MFS_trans_sf"/>
</dbReference>
<dbReference type="SUPFAM" id="SSF103473">
    <property type="entry name" value="MFS general substrate transporter"/>
    <property type="match status" value="1"/>
</dbReference>
<keyword evidence="5 8" id="KW-0812">Transmembrane</keyword>
<feature type="transmembrane region" description="Helical" evidence="8">
    <location>
        <begin position="244"/>
        <end position="267"/>
    </location>
</feature>
<dbReference type="GO" id="GO:1990961">
    <property type="term" value="P:xenobiotic detoxification by transmembrane export across the plasma membrane"/>
    <property type="evidence" value="ECO:0007669"/>
    <property type="project" value="InterPro"/>
</dbReference>
<feature type="transmembrane region" description="Helical" evidence="8">
    <location>
        <begin position="100"/>
        <end position="121"/>
    </location>
</feature>
<evidence type="ECO:0000256" key="8">
    <source>
        <dbReference type="RuleBase" id="RU365088"/>
    </source>
</evidence>
<feature type="transmembrane region" description="Helical" evidence="8">
    <location>
        <begin position="161"/>
        <end position="183"/>
    </location>
</feature>
<comment type="subcellular location">
    <subcellularLocation>
        <location evidence="8">Cell inner membrane</location>
        <topology evidence="8">Multi-pass membrane protein</topology>
    </subcellularLocation>
    <subcellularLocation>
        <location evidence="1">Cell membrane</location>
        <topology evidence="1">Multi-pass membrane protein</topology>
    </subcellularLocation>
</comment>
<dbReference type="AlphaFoldDB" id="A0A345ZYX2"/>
<feature type="transmembrane region" description="Helical" evidence="8">
    <location>
        <begin position="369"/>
        <end position="388"/>
    </location>
</feature>
<keyword evidence="7 8" id="KW-0472">Membrane</keyword>
<dbReference type="KEGG" id="ptaw:DW352_17250"/>
<dbReference type="InterPro" id="IPR004812">
    <property type="entry name" value="Efflux_drug-R_Bcr/CmlA"/>
</dbReference>
<comment type="similarity">
    <text evidence="2 8">Belongs to the major facilitator superfamily. Bcr/CmlA family.</text>
</comment>
<dbReference type="OrthoDB" id="9800416at2"/>
<evidence type="ECO:0000256" key="4">
    <source>
        <dbReference type="ARBA" id="ARBA00022475"/>
    </source>
</evidence>
<comment type="caution">
    <text evidence="8">Lacks conserved residue(s) required for the propagation of feature annotation.</text>
</comment>
<dbReference type="PANTHER" id="PTHR23502">
    <property type="entry name" value="MAJOR FACILITATOR SUPERFAMILY"/>
    <property type="match status" value="1"/>
</dbReference>
<feature type="domain" description="Major facilitator superfamily (MFS) profile" evidence="9">
    <location>
        <begin position="6"/>
        <end position="394"/>
    </location>
</feature>
<keyword evidence="11" id="KW-1185">Reference proteome</keyword>
<dbReference type="Proteomes" id="UP000254889">
    <property type="component" value="Chromosome"/>
</dbReference>
<dbReference type="InterPro" id="IPR011701">
    <property type="entry name" value="MFS"/>
</dbReference>
<dbReference type="CDD" id="cd17320">
    <property type="entry name" value="MFS_MdfA_MDR_like"/>
    <property type="match status" value="1"/>
</dbReference>
<feature type="transmembrane region" description="Helical" evidence="8">
    <location>
        <begin position="213"/>
        <end position="238"/>
    </location>
</feature>
<evidence type="ECO:0000256" key="5">
    <source>
        <dbReference type="ARBA" id="ARBA00022692"/>
    </source>
</evidence>
<evidence type="ECO:0000313" key="10">
    <source>
        <dbReference type="EMBL" id="AXK82119.1"/>
    </source>
</evidence>
<accession>A0A345ZYX2</accession>
<dbReference type="GO" id="GO:0042910">
    <property type="term" value="F:xenobiotic transmembrane transporter activity"/>
    <property type="evidence" value="ECO:0007669"/>
    <property type="project" value="InterPro"/>
</dbReference>
<dbReference type="NCBIfam" id="TIGR00710">
    <property type="entry name" value="efflux_Bcr_CflA"/>
    <property type="match status" value="1"/>
</dbReference>
<keyword evidence="8" id="KW-0997">Cell inner membrane</keyword>
<evidence type="ECO:0000313" key="11">
    <source>
        <dbReference type="Proteomes" id="UP000254889"/>
    </source>
</evidence>
<dbReference type="InterPro" id="IPR020846">
    <property type="entry name" value="MFS_dom"/>
</dbReference>
<keyword evidence="6 8" id="KW-1133">Transmembrane helix</keyword>
<dbReference type="RefSeq" id="WP_115692498.1">
    <property type="nucleotide sequence ID" value="NZ_CP031417.1"/>
</dbReference>
<dbReference type="PROSITE" id="PS50850">
    <property type="entry name" value="MFS"/>
    <property type="match status" value="1"/>
</dbReference>
<evidence type="ECO:0000259" key="9">
    <source>
        <dbReference type="PROSITE" id="PS50850"/>
    </source>
</evidence>
<feature type="transmembrane region" description="Helical" evidence="8">
    <location>
        <begin position="306"/>
        <end position="331"/>
    </location>
</feature>
<reference evidence="10 11" key="1">
    <citation type="submission" date="2018-07" db="EMBL/GenBank/DDBJ databases">
        <authorList>
            <person name="Quirk P.G."/>
            <person name="Krulwich T.A."/>
        </authorList>
    </citation>
    <scope>NUCLEOTIDE SEQUENCE [LARGE SCALE GENOMIC DNA]</scope>
    <source>
        <strain evidence="10 11">CC-BB4</strain>
    </source>
</reference>
<keyword evidence="4" id="KW-1003">Cell membrane</keyword>
<dbReference type="PANTHER" id="PTHR23502:SF132">
    <property type="entry name" value="POLYAMINE TRANSPORTER 2-RELATED"/>
    <property type="match status" value="1"/>
</dbReference>
<feature type="transmembrane region" description="Helical" evidence="8">
    <location>
        <begin position="279"/>
        <end position="300"/>
    </location>
</feature>
<feature type="transmembrane region" description="Helical" evidence="8">
    <location>
        <begin position="343"/>
        <end position="363"/>
    </location>
</feature>
<evidence type="ECO:0000256" key="2">
    <source>
        <dbReference type="ARBA" id="ARBA00006236"/>
    </source>
</evidence>
<gene>
    <name evidence="10" type="ORF">DW352_17250</name>
</gene>
<dbReference type="Gene3D" id="1.20.1720.10">
    <property type="entry name" value="Multidrug resistance protein D"/>
    <property type="match status" value="1"/>
</dbReference>
<dbReference type="EMBL" id="CP031417">
    <property type="protein sequence ID" value="AXK82119.1"/>
    <property type="molecule type" value="Genomic_DNA"/>
</dbReference>
<dbReference type="Pfam" id="PF07690">
    <property type="entry name" value="MFS_1"/>
    <property type="match status" value="1"/>
</dbReference>
<proteinExistence type="inferred from homology"/>
<keyword evidence="3 8" id="KW-0813">Transport</keyword>
<evidence type="ECO:0000256" key="7">
    <source>
        <dbReference type="ARBA" id="ARBA00023136"/>
    </source>
</evidence>
<sequence length="399" mass="41211">MLRPGTFALTALLAALSAYGPLTTDMYLASMPDITRQLSTTPAAVQFTISAYLFGLAFGQIFYGPISDRYGRKPVLLGALGIYSLAGLACSLAASIDLLIAARVFQAFGAAGLLVVTRAVVRDLYTGARAGRELSVIAAVMALGPVLAPVVGGLLQTAFGWRSVFLALLVIGLAGIGAVVFLLPETLRQRSSDNFSLASMFGSFGVLLRHPAYLAYLGLGTFSYAGLIVWISSAAFVLQDLYGLTPVSFGILFALGALGYMSGSTFAARRVTHLGLDKVVGIGSALLVIGSVAMLVALALTPTSAIALTVAMAIYIAGLGMVLSQSIAGALSPFPERAGAASSLFGVFQQSIAATGGAGIGALMGHSAWPVAIMIGMFGVLTFVLWFASRTARLKAVKF</sequence>
<feature type="transmembrane region" description="Helical" evidence="8">
    <location>
        <begin position="41"/>
        <end position="63"/>
    </location>
</feature>
<dbReference type="GO" id="GO:0005886">
    <property type="term" value="C:plasma membrane"/>
    <property type="evidence" value="ECO:0007669"/>
    <property type="project" value="UniProtKB-SubCell"/>
</dbReference>
<feature type="transmembrane region" description="Helical" evidence="8">
    <location>
        <begin position="133"/>
        <end position="155"/>
    </location>
</feature>
<evidence type="ECO:0000256" key="3">
    <source>
        <dbReference type="ARBA" id="ARBA00022448"/>
    </source>
</evidence>
<organism evidence="10 11">
    <name type="scientific">Pseudolabrys taiwanensis</name>
    <dbReference type="NCBI Taxonomy" id="331696"/>
    <lineage>
        <taxon>Bacteria</taxon>
        <taxon>Pseudomonadati</taxon>
        <taxon>Pseudomonadota</taxon>
        <taxon>Alphaproteobacteria</taxon>
        <taxon>Hyphomicrobiales</taxon>
        <taxon>Xanthobacteraceae</taxon>
        <taxon>Pseudolabrys</taxon>
    </lineage>
</organism>